<keyword evidence="7" id="KW-1185">Reference proteome</keyword>
<name>A0A133VI31_9EURY</name>
<comment type="caution">
    <text evidence="6">The sequence shown here is derived from an EMBL/GenBank/DDBJ whole genome shotgun (WGS) entry which is preliminary data.</text>
</comment>
<keyword evidence="3" id="KW-0408">Iron</keyword>
<keyword evidence="3" id="KW-0862">Zinc</keyword>
<organism evidence="6 7">
    <name type="scientific">candidate division MSBL1 archaeon SCGC-AAA382C18</name>
    <dbReference type="NCBI Taxonomy" id="1698281"/>
    <lineage>
        <taxon>Archaea</taxon>
        <taxon>Methanobacteriati</taxon>
        <taxon>Methanobacteriota</taxon>
        <taxon>candidate division MSBL1</taxon>
    </lineage>
</organism>
<dbReference type="AlphaFoldDB" id="A0A133VI31"/>
<evidence type="ECO:0000256" key="1">
    <source>
        <dbReference type="ARBA" id="ARBA00023122"/>
    </source>
</evidence>
<feature type="domain" description="ACP-type MB" evidence="5">
    <location>
        <begin position="142"/>
        <end position="175"/>
    </location>
</feature>
<proteinExistence type="predicted"/>
<feature type="binding site" evidence="3">
    <location>
        <position position="169"/>
    </location>
    <ligand>
        <name>Zn(2+)</name>
        <dbReference type="ChEBI" id="CHEBI:29105"/>
    </ligand>
</feature>
<keyword evidence="1 2" id="KW-0129">CBS domain</keyword>
<dbReference type="Pfam" id="PF00571">
    <property type="entry name" value="CBS"/>
    <property type="match status" value="2"/>
</dbReference>
<dbReference type="InterPro" id="IPR046342">
    <property type="entry name" value="CBS_dom_sf"/>
</dbReference>
<feature type="binding site" evidence="3">
    <location>
        <position position="147"/>
    </location>
    <ligand>
        <name>Fe cation</name>
        <dbReference type="ChEBI" id="CHEBI:24875"/>
    </ligand>
</feature>
<evidence type="ECO:0000259" key="4">
    <source>
        <dbReference type="PROSITE" id="PS51371"/>
    </source>
</evidence>
<evidence type="ECO:0000313" key="6">
    <source>
        <dbReference type="EMBL" id="KXB06113.1"/>
    </source>
</evidence>
<feature type="binding site" evidence="3">
    <location>
        <position position="169"/>
    </location>
    <ligand>
        <name>Fe cation</name>
        <dbReference type="ChEBI" id="CHEBI:24875"/>
    </ligand>
</feature>
<evidence type="ECO:0008006" key="8">
    <source>
        <dbReference type="Google" id="ProtNLM"/>
    </source>
</evidence>
<dbReference type="GO" id="GO:0046872">
    <property type="term" value="F:metal ion binding"/>
    <property type="evidence" value="ECO:0007669"/>
    <property type="project" value="UniProtKB-KW"/>
</dbReference>
<protein>
    <recommendedName>
        <fullName evidence="8">Inosine-5-monophosphate dehydrogenase</fullName>
    </recommendedName>
</protein>
<dbReference type="InterPro" id="IPR044065">
    <property type="entry name" value="ACP_MB"/>
</dbReference>
<sequence length="175" mass="19337">MIVEDAMTSDVVTAEPSTPVTEVARVMADKEIGSVVVTRGGEAIGIICERDVLDKVVAANVRPNELTAEDIMEDPLITTEPNDDVLDAVRLMVRKNIGHLPIVENETLMGILTVQDVFQAMPEILETLPRRKEGEWEQEETTGEGVCEICGEMKGRLTEHNGRWICEECLDFLTG</sequence>
<dbReference type="PANTHER" id="PTHR43080">
    <property type="entry name" value="CBS DOMAIN-CONTAINING PROTEIN CBSX3, MITOCHONDRIAL"/>
    <property type="match status" value="1"/>
</dbReference>
<dbReference type="SUPFAM" id="SSF54631">
    <property type="entry name" value="CBS-domain pair"/>
    <property type="match status" value="1"/>
</dbReference>
<accession>A0A133VI31</accession>
<evidence type="ECO:0000313" key="7">
    <source>
        <dbReference type="Proteomes" id="UP000070404"/>
    </source>
</evidence>
<evidence type="ECO:0000259" key="5">
    <source>
        <dbReference type="PROSITE" id="PS51901"/>
    </source>
</evidence>
<dbReference type="InterPro" id="IPR000644">
    <property type="entry name" value="CBS_dom"/>
</dbReference>
<evidence type="ECO:0000256" key="3">
    <source>
        <dbReference type="PROSITE-ProRule" id="PRU01249"/>
    </source>
</evidence>
<dbReference type="PROSITE" id="PS51901">
    <property type="entry name" value="ACP_MB"/>
    <property type="match status" value="1"/>
</dbReference>
<dbReference type="InterPro" id="IPR051257">
    <property type="entry name" value="Diverse_CBS-Domain"/>
</dbReference>
<dbReference type="Proteomes" id="UP000070404">
    <property type="component" value="Unassembled WGS sequence"/>
</dbReference>
<dbReference type="SMART" id="SM00116">
    <property type="entry name" value="CBS"/>
    <property type="match status" value="2"/>
</dbReference>
<feature type="binding site" evidence="3">
    <location>
        <position position="150"/>
    </location>
    <ligand>
        <name>Fe cation</name>
        <dbReference type="ChEBI" id="CHEBI:24875"/>
    </ligand>
</feature>
<feature type="domain" description="CBS" evidence="4">
    <location>
        <begin position="7"/>
        <end position="66"/>
    </location>
</feature>
<keyword evidence="3" id="KW-0479">Metal-binding</keyword>
<gene>
    <name evidence="6" type="ORF">AKJ52_02540</name>
</gene>
<reference evidence="6 7" key="1">
    <citation type="journal article" date="2016" name="Sci. Rep.">
        <title>Metabolic traits of an uncultured archaeal lineage -MSBL1- from brine pools of the Red Sea.</title>
        <authorList>
            <person name="Mwirichia R."/>
            <person name="Alam I."/>
            <person name="Rashid M."/>
            <person name="Vinu M."/>
            <person name="Ba-Alawi W."/>
            <person name="Anthony Kamau A."/>
            <person name="Kamanda Ngugi D."/>
            <person name="Goker M."/>
            <person name="Klenk H.P."/>
            <person name="Bajic V."/>
            <person name="Stingl U."/>
        </authorList>
    </citation>
    <scope>NUCLEOTIDE SEQUENCE [LARGE SCALE GENOMIC DNA]</scope>
    <source>
        <strain evidence="6">SCGC-AAA382C18</strain>
    </source>
</reference>
<feature type="domain" description="CBS" evidence="4">
    <location>
        <begin position="72"/>
        <end position="127"/>
    </location>
</feature>
<feature type="binding site" evidence="3">
    <location>
        <position position="166"/>
    </location>
    <ligand>
        <name>Zn(2+)</name>
        <dbReference type="ChEBI" id="CHEBI:29105"/>
    </ligand>
</feature>
<dbReference type="EMBL" id="LHYF01000050">
    <property type="protein sequence ID" value="KXB06113.1"/>
    <property type="molecule type" value="Genomic_DNA"/>
</dbReference>
<dbReference type="PANTHER" id="PTHR43080:SF2">
    <property type="entry name" value="CBS DOMAIN-CONTAINING PROTEIN"/>
    <property type="match status" value="1"/>
</dbReference>
<evidence type="ECO:0000256" key="2">
    <source>
        <dbReference type="PROSITE-ProRule" id="PRU00703"/>
    </source>
</evidence>
<feature type="binding site" evidence="3">
    <location>
        <position position="166"/>
    </location>
    <ligand>
        <name>Fe cation</name>
        <dbReference type="ChEBI" id="CHEBI:24875"/>
    </ligand>
</feature>
<dbReference type="Gene3D" id="3.10.580.10">
    <property type="entry name" value="CBS-domain"/>
    <property type="match status" value="1"/>
</dbReference>
<feature type="binding site" evidence="3">
    <location>
        <position position="147"/>
    </location>
    <ligand>
        <name>Zn(2+)</name>
        <dbReference type="ChEBI" id="CHEBI:29105"/>
    </ligand>
</feature>
<dbReference type="PROSITE" id="PS51371">
    <property type="entry name" value="CBS"/>
    <property type="match status" value="2"/>
</dbReference>
<feature type="binding site" evidence="3">
    <location>
        <position position="150"/>
    </location>
    <ligand>
        <name>Zn(2+)</name>
        <dbReference type="ChEBI" id="CHEBI:29105"/>
    </ligand>
</feature>